<reference evidence="1" key="1">
    <citation type="submission" date="2021-03" db="EMBL/GenBank/DDBJ databases">
        <authorList>
            <person name="Tran Van P."/>
        </authorList>
    </citation>
    <scope>NUCLEOTIDE SEQUENCE</scope>
</reference>
<organism evidence="1 2">
    <name type="scientific">Timema podura</name>
    <name type="common">Walking stick</name>
    <dbReference type="NCBI Taxonomy" id="61482"/>
    <lineage>
        <taxon>Eukaryota</taxon>
        <taxon>Metazoa</taxon>
        <taxon>Ecdysozoa</taxon>
        <taxon>Arthropoda</taxon>
        <taxon>Hexapoda</taxon>
        <taxon>Insecta</taxon>
        <taxon>Pterygota</taxon>
        <taxon>Neoptera</taxon>
        <taxon>Polyneoptera</taxon>
        <taxon>Phasmatodea</taxon>
        <taxon>Timematodea</taxon>
        <taxon>Timematoidea</taxon>
        <taxon>Timematidae</taxon>
        <taxon>Timema</taxon>
    </lineage>
</organism>
<gene>
    <name evidence="1" type="ORF">TPAB3V08_LOCUS5018</name>
</gene>
<name>A0ABN7NUR7_TIMPD</name>
<sequence length="98" mass="10989">MASDSAVARFSASLTAGHLVLSEQNLFIMAVYASLVWLELLCLKPLQQLDKAPVSKGLMGSMFLTCTAMNMPLLAHMRKYLVCKLPDIFKEREVIHKY</sequence>
<dbReference type="Proteomes" id="UP001153148">
    <property type="component" value="Unassembled WGS sequence"/>
</dbReference>
<comment type="caution">
    <text evidence="1">The sequence shown here is derived from an EMBL/GenBank/DDBJ whole genome shotgun (WGS) entry which is preliminary data.</text>
</comment>
<proteinExistence type="predicted"/>
<evidence type="ECO:0000313" key="1">
    <source>
        <dbReference type="EMBL" id="CAG2058043.1"/>
    </source>
</evidence>
<dbReference type="EMBL" id="CAJPIN010006517">
    <property type="protein sequence ID" value="CAG2058043.1"/>
    <property type="molecule type" value="Genomic_DNA"/>
</dbReference>
<accession>A0ABN7NUR7</accession>
<evidence type="ECO:0000313" key="2">
    <source>
        <dbReference type="Proteomes" id="UP001153148"/>
    </source>
</evidence>
<keyword evidence="2" id="KW-1185">Reference proteome</keyword>
<protein>
    <submittedName>
        <fullName evidence="1">Uncharacterized protein</fullName>
    </submittedName>
</protein>